<keyword evidence="3 9" id="KW-0032">Aminotransferase</keyword>
<evidence type="ECO:0000256" key="2">
    <source>
        <dbReference type="ARBA" id="ARBA00009236"/>
    </source>
</evidence>
<keyword evidence="5" id="KW-0663">Pyridoxal phosphate</keyword>
<name>A0A7J3ZIQ8_9CREN</name>
<evidence type="ECO:0000256" key="3">
    <source>
        <dbReference type="ARBA" id="ARBA00022576"/>
    </source>
</evidence>
<dbReference type="InterPro" id="IPR020578">
    <property type="entry name" value="Aminotrans_V_PyrdxlP_BS"/>
</dbReference>
<evidence type="ECO:0000256" key="1">
    <source>
        <dbReference type="ARBA" id="ARBA00001933"/>
    </source>
</evidence>
<dbReference type="Pfam" id="PF00266">
    <property type="entry name" value="Aminotran_5"/>
    <property type="match status" value="1"/>
</dbReference>
<feature type="domain" description="Aminotransferase class V" evidence="8">
    <location>
        <begin position="34"/>
        <end position="287"/>
    </location>
</feature>
<dbReference type="InterPro" id="IPR000192">
    <property type="entry name" value="Aminotrans_V_dom"/>
</dbReference>
<dbReference type="EMBL" id="DRZC01000012">
    <property type="protein sequence ID" value="HHQ79967.1"/>
    <property type="molecule type" value="Genomic_DNA"/>
</dbReference>
<evidence type="ECO:0000256" key="5">
    <source>
        <dbReference type="ARBA" id="ARBA00022898"/>
    </source>
</evidence>
<evidence type="ECO:0000256" key="4">
    <source>
        <dbReference type="ARBA" id="ARBA00022679"/>
    </source>
</evidence>
<evidence type="ECO:0000256" key="6">
    <source>
        <dbReference type="RuleBase" id="RU004075"/>
    </source>
</evidence>
<sequence>MTRYYTDRYILSPGPTEIPNEIRLALARETTNPDLDPSFKEEYLQATRKISYVIGARDHSVLIMLGEAMLGLEASVASILDRGDKAIVVANGVFGEGFADLVRAYGGEPVVVELDWRRSANPEKVIETIELNPDAKALYMVHCETPTAILNSLAEIGRRLQKASTLFIVDAVSSIGGVKIDASEWGIDILIGGSQKALNLPSGLTILAVSEKAWDAIGKRGPKGFYLNLALWRDYIEKEEMPPYTLSDSMVSALNRSLDMILSEGLESVFRRHQIAQKACWHALRELGLEPYPRKFEDSSPTVTAAIVPEAIDSEILRAKIWNRYGVMLGGGIGRVRGRVIRIGHMGVTASRNHVLIGVAALARGLLDEGIITLKEYSRAVEAAERAFE</sequence>
<dbReference type="PROSITE" id="PS00595">
    <property type="entry name" value="AA_TRANSFER_CLASS_5"/>
    <property type="match status" value="1"/>
</dbReference>
<proteinExistence type="inferred from homology"/>
<dbReference type="PIRSF" id="PIRSF000524">
    <property type="entry name" value="SPT"/>
    <property type="match status" value="1"/>
</dbReference>
<comment type="cofactor">
    <cofactor evidence="1 7">
        <name>pyridoxal 5'-phosphate</name>
        <dbReference type="ChEBI" id="CHEBI:597326"/>
    </cofactor>
</comment>
<dbReference type="AlphaFoldDB" id="A0A7J3ZIQ8"/>
<dbReference type="Gene3D" id="3.40.640.10">
    <property type="entry name" value="Type I PLP-dependent aspartate aminotransferase-like (Major domain)"/>
    <property type="match status" value="1"/>
</dbReference>
<dbReference type="GO" id="GO:0019265">
    <property type="term" value="P:glycine biosynthetic process, by transamination of glyoxylate"/>
    <property type="evidence" value="ECO:0007669"/>
    <property type="project" value="TreeGrafter"/>
</dbReference>
<comment type="caution">
    <text evidence="9">The sequence shown here is derived from an EMBL/GenBank/DDBJ whole genome shotgun (WGS) entry which is preliminary data.</text>
</comment>
<dbReference type="PANTHER" id="PTHR21152:SF24">
    <property type="entry name" value="ALANINE--GLYOXYLATE AMINOTRANSFERASE 1"/>
    <property type="match status" value="1"/>
</dbReference>
<keyword evidence="4 9" id="KW-0808">Transferase</keyword>
<organism evidence="9">
    <name type="scientific">Fervidicoccus fontis</name>
    <dbReference type="NCBI Taxonomy" id="683846"/>
    <lineage>
        <taxon>Archaea</taxon>
        <taxon>Thermoproteota</taxon>
        <taxon>Thermoprotei</taxon>
        <taxon>Fervidicoccales</taxon>
        <taxon>Fervidicoccaceae</taxon>
        <taxon>Fervidicoccus</taxon>
    </lineage>
</organism>
<reference evidence="9" key="1">
    <citation type="journal article" date="2020" name="mSystems">
        <title>Genome- and Community-Level Interaction Insights into Carbon Utilization and Element Cycling Functions of Hydrothermarchaeota in Hydrothermal Sediment.</title>
        <authorList>
            <person name="Zhou Z."/>
            <person name="Liu Y."/>
            <person name="Xu W."/>
            <person name="Pan J."/>
            <person name="Luo Z.H."/>
            <person name="Li M."/>
        </authorList>
    </citation>
    <scope>NUCLEOTIDE SEQUENCE [LARGE SCALE GENOMIC DNA]</scope>
    <source>
        <strain evidence="9">SpSt-1116</strain>
    </source>
</reference>
<evidence type="ECO:0000313" key="9">
    <source>
        <dbReference type="EMBL" id="HHQ79967.1"/>
    </source>
</evidence>
<dbReference type="PANTHER" id="PTHR21152">
    <property type="entry name" value="AMINOTRANSFERASE CLASS V"/>
    <property type="match status" value="1"/>
</dbReference>
<dbReference type="InterPro" id="IPR015422">
    <property type="entry name" value="PyrdxlP-dep_Trfase_small"/>
</dbReference>
<dbReference type="GO" id="GO:0008453">
    <property type="term" value="F:alanine-glyoxylate transaminase activity"/>
    <property type="evidence" value="ECO:0007669"/>
    <property type="project" value="TreeGrafter"/>
</dbReference>
<dbReference type="InterPro" id="IPR024169">
    <property type="entry name" value="SP_NH2Trfase/AEP_transaminase"/>
</dbReference>
<dbReference type="InterPro" id="IPR015421">
    <property type="entry name" value="PyrdxlP-dep_Trfase_major"/>
</dbReference>
<dbReference type="SUPFAM" id="SSF53383">
    <property type="entry name" value="PLP-dependent transferases"/>
    <property type="match status" value="1"/>
</dbReference>
<gene>
    <name evidence="9" type="ORF">ENM78_00660</name>
</gene>
<protein>
    <submittedName>
        <fullName evidence="9">Alanine--glyoxylate aminotransferase family protein</fullName>
    </submittedName>
</protein>
<comment type="similarity">
    <text evidence="2 6">Belongs to the class-V pyridoxal-phosphate-dependent aminotransferase family.</text>
</comment>
<evidence type="ECO:0000256" key="7">
    <source>
        <dbReference type="RuleBase" id="RU004504"/>
    </source>
</evidence>
<dbReference type="Gene3D" id="3.90.1150.10">
    <property type="entry name" value="Aspartate Aminotransferase, domain 1"/>
    <property type="match status" value="1"/>
</dbReference>
<dbReference type="GO" id="GO:0004760">
    <property type="term" value="F:L-serine-pyruvate transaminase activity"/>
    <property type="evidence" value="ECO:0007669"/>
    <property type="project" value="TreeGrafter"/>
</dbReference>
<accession>A0A7J3ZIQ8</accession>
<evidence type="ECO:0000259" key="8">
    <source>
        <dbReference type="Pfam" id="PF00266"/>
    </source>
</evidence>
<dbReference type="InterPro" id="IPR015424">
    <property type="entry name" value="PyrdxlP-dep_Trfase"/>
</dbReference>